<feature type="signal peptide" evidence="2">
    <location>
        <begin position="1"/>
        <end position="20"/>
    </location>
</feature>
<dbReference type="EMBL" id="GGEC01045970">
    <property type="protein sequence ID" value="MBX26454.1"/>
    <property type="molecule type" value="Transcribed_RNA"/>
</dbReference>
<proteinExistence type="predicted"/>
<evidence type="ECO:0000256" key="2">
    <source>
        <dbReference type="SAM" id="SignalP"/>
    </source>
</evidence>
<keyword evidence="2" id="KW-0732">Signal</keyword>
<dbReference type="AlphaFoldDB" id="A0A2P2M889"/>
<evidence type="ECO:0000313" key="3">
    <source>
        <dbReference type="EMBL" id="MBX26454.1"/>
    </source>
</evidence>
<feature type="chain" id="PRO_5015194976" evidence="2">
    <location>
        <begin position="21"/>
        <end position="103"/>
    </location>
</feature>
<sequence length="103" mass="11540">MKLMPLVCLHLQGLIMLLQCMQNVTFLSSAGGHMLLVSMIYMCLICKLWNGLDQHNKGKYQLHELDMLVQQLGKIGLLLAEVTTKVVSQKLLSSTCLHLFGLL</sequence>
<organism evidence="3">
    <name type="scientific">Rhizophora mucronata</name>
    <name type="common">Asiatic mangrove</name>
    <dbReference type="NCBI Taxonomy" id="61149"/>
    <lineage>
        <taxon>Eukaryota</taxon>
        <taxon>Viridiplantae</taxon>
        <taxon>Streptophyta</taxon>
        <taxon>Embryophyta</taxon>
        <taxon>Tracheophyta</taxon>
        <taxon>Spermatophyta</taxon>
        <taxon>Magnoliopsida</taxon>
        <taxon>eudicotyledons</taxon>
        <taxon>Gunneridae</taxon>
        <taxon>Pentapetalae</taxon>
        <taxon>rosids</taxon>
        <taxon>fabids</taxon>
        <taxon>Malpighiales</taxon>
        <taxon>Rhizophoraceae</taxon>
        <taxon>Rhizophora</taxon>
    </lineage>
</organism>
<name>A0A2P2M889_RHIMU</name>
<evidence type="ECO:0000256" key="1">
    <source>
        <dbReference type="SAM" id="Phobius"/>
    </source>
</evidence>
<accession>A0A2P2M889</accession>
<keyword evidence="1" id="KW-0472">Membrane</keyword>
<keyword evidence="1" id="KW-0812">Transmembrane</keyword>
<protein>
    <submittedName>
        <fullName evidence="3">Acyl-CoA binding protein</fullName>
    </submittedName>
</protein>
<keyword evidence="1" id="KW-1133">Transmembrane helix</keyword>
<feature type="transmembrane region" description="Helical" evidence="1">
    <location>
        <begin position="32"/>
        <end position="50"/>
    </location>
</feature>
<reference evidence="3" key="1">
    <citation type="submission" date="2018-02" db="EMBL/GenBank/DDBJ databases">
        <title>Rhizophora mucronata_Transcriptome.</title>
        <authorList>
            <person name="Meera S.P."/>
            <person name="Sreeshan A."/>
            <person name="Augustine A."/>
        </authorList>
    </citation>
    <scope>NUCLEOTIDE SEQUENCE</scope>
    <source>
        <tissue evidence="3">Leaf</tissue>
    </source>
</reference>